<dbReference type="Gene3D" id="3.90.550.10">
    <property type="entry name" value="Spore Coat Polysaccharide Biosynthesis Protein SpsA, Chain A"/>
    <property type="match status" value="1"/>
</dbReference>
<dbReference type="PANTHER" id="PTHR43179">
    <property type="entry name" value="RHAMNOSYLTRANSFERASE WBBL"/>
    <property type="match status" value="1"/>
</dbReference>
<protein>
    <submittedName>
        <fullName evidence="4">Glycosyltransferase</fullName>
        <ecNumber evidence="4">2.4.-.-</ecNumber>
    </submittedName>
</protein>
<evidence type="ECO:0000313" key="5">
    <source>
        <dbReference type="Proteomes" id="UP001247754"/>
    </source>
</evidence>
<dbReference type="SUPFAM" id="SSF53448">
    <property type="entry name" value="Nucleotide-diphospho-sugar transferases"/>
    <property type="match status" value="1"/>
</dbReference>
<dbReference type="InterPro" id="IPR029044">
    <property type="entry name" value="Nucleotide-diphossugar_trans"/>
</dbReference>
<dbReference type="Pfam" id="PF13641">
    <property type="entry name" value="Glyco_tranf_2_3"/>
    <property type="match status" value="1"/>
</dbReference>
<gene>
    <name evidence="4" type="ORF">RGD00_10800</name>
</gene>
<dbReference type="PANTHER" id="PTHR43179:SF12">
    <property type="entry name" value="GALACTOFURANOSYLTRANSFERASE GLFT2"/>
    <property type="match status" value="1"/>
</dbReference>
<accession>A0ABU1F898</accession>
<proteinExistence type="inferred from homology"/>
<dbReference type="EC" id="2.4.-.-" evidence="4"/>
<keyword evidence="2 4" id="KW-0328">Glycosyltransferase</keyword>
<evidence type="ECO:0000313" key="4">
    <source>
        <dbReference type="EMBL" id="MDR5653096.1"/>
    </source>
</evidence>
<dbReference type="CDD" id="cd00761">
    <property type="entry name" value="Glyco_tranf_GTA_type"/>
    <property type="match status" value="1"/>
</dbReference>
<keyword evidence="3 4" id="KW-0808">Transferase</keyword>
<comment type="caution">
    <text evidence="4">The sequence shown here is derived from an EMBL/GenBank/DDBJ whole genome shotgun (WGS) entry which is preliminary data.</text>
</comment>
<name>A0ABU1F898_9RHOB</name>
<reference evidence="4 5" key="1">
    <citation type="submission" date="2023-09" db="EMBL/GenBank/DDBJ databases">
        <title>Xinfangfangia sedmenti sp. nov., isolated the sedment.</title>
        <authorList>
            <person name="Xu L."/>
        </authorList>
    </citation>
    <scope>NUCLEOTIDE SEQUENCE [LARGE SCALE GENOMIC DNA]</scope>
    <source>
        <strain evidence="4 5">LG-4</strain>
    </source>
</reference>
<evidence type="ECO:0000256" key="3">
    <source>
        <dbReference type="ARBA" id="ARBA00022679"/>
    </source>
</evidence>
<keyword evidence="5" id="KW-1185">Reference proteome</keyword>
<evidence type="ECO:0000256" key="1">
    <source>
        <dbReference type="ARBA" id="ARBA00006739"/>
    </source>
</evidence>
<dbReference type="EMBL" id="JAVKPH010000010">
    <property type="protein sequence ID" value="MDR5653096.1"/>
    <property type="molecule type" value="Genomic_DNA"/>
</dbReference>
<dbReference type="Proteomes" id="UP001247754">
    <property type="component" value="Unassembled WGS sequence"/>
</dbReference>
<sequence length="411" mass="43510">MTPPRLSVIVVSRHRPAALLLCLTGLAQSDHPAMEVIVVADPAACAAVAAAGWADRLRILPFDEANIAAARNHGLAQAAGTVVAFIDDDAVPEPTWASRLAAPFAHPRVGAAGGFVRGRNGISFQWRALAVDHLGQDHPLEVDPEGVSLHEGTSTRAVKTQGTNCAFRRAALLAAGGFDPAFRFYLDEADVNLRLAGAGHLTAVVPRAEVIHGFAASARRRADRVPTDLTDIGASTAVFLRRHAPGADHGPALARLRAEQRRRLIAHMLAGRLDPGAVAPLLRGLESGIAQGFDRTLAPLRPLAGAGAAFLPLPGTGPRPGWLVLSAGLRPDPRAEAEAAAARAGGAVVTLLRLLPGPRRHRLWLRPDGIWEQRGGLWGASLRSDPALRFWRPADRALREAARLEATRPVA</sequence>
<dbReference type="RefSeq" id="WP_310457332.1">
    <property type="nucleotide sequence ID" value="NZ_JAVKPH010000010.1"/>
</dbReference>
<evidence type="ECO:0000256" key="2">
    <source>
        <dbReference type="ARBA" id="ARBA00022676"/>
    </source>
</evidence>
<comment type="similarity">
    <text evidence="1">Belongs to the glycosyltransferase 2 family.</text>
</comment>
<organism evidence="4 5">
    <name type="scientific">Ruixingdingia sedimenti</name>
    <dbReference type="NCBI Taxonomy" id="3073604"/>
    <lineage>
        <taxon>Bacteria</taxon>
        <taxon>Pseudomonadati</taxon>
        <taxon>Pseudomonadota</taxon>
        <taxon>Alphaproteobacteria</taxon>
        <taxon>Rhodobacterales</taxon>
        <taxon>Paracoccaceae</taxon>
        <taxon>Ruixingdingia</taxon>
    </lineage>
</organism>
<dbReference type="GO" id="GO:0016757">
    <property type="term" value="F:glycosyltransferase activity"/>
    <property type="evidence" value="ECO:0007669"/>
    <property type="project" value="UniProtKB-KW"/>
</dbReference>